<evidence type="ECO:0000313" key="3">
    <source>
        <dbReference type="Proteomes" id="UP001237642"/>
    </source>
</evidence>
<dbReference type="CDD" id="cd04051">
    <property type="entry name" value="C2_SRC2_like"/>
    <property type="match status" value="1"/>
</dbReference>
<dbReference type="InterPro" id="IPR035892">
    <property type="entry name" value="C2_domain_sf"/>
</dbReference>
<dbReference type="GO" id="GO:0006952">
    <property type="term" value="P:defense response"/>
    <property type="evidence" value="ECO:0007669"/>
    <property type="project" value="InterPro"/>
</dbReference>
<dbReference type="Proteomes" id="UP001237642">
    <property type="component" value="Unassembled WGS sequence"/>
</dbReference>
<keyword evidence="3" id="KW-1185">Reference proteome</keyword>
<dbReference type="InterPro" id="IPR000008">
    <property type="entry name" value="C2_dom"/>
</dbReference>
<dbReference type="SMART" id="SM00239">
    <property type="entry name" value="C2"/>
    <property type="match status" value="1"/>
</dbReference>
<dbReference type="PANTHER" id="PTHR32246">
    <property type="entry name" value="INGRESSION PROTEIN FIC1"/>
    <property type="match status" value="1"/>
</dbReference>
<dbReference type="PROSITE" id="PS50004">
    <property type="entry name" value="C2"/>
    <property type="match status" value="1"/>
</dbReference>
<sequence length="204" mass="23135">MEITVISAQGLRSKTNLLSSRRVRPFTTLSTNINGYKHHHIYRTKVDNHGGANPTWGDKFQLPVDKVTFDYSNIVSSYIYLEVFTKRLVAGESPLGWCQIPVTDFVNELYPKDGIRQLSYQLRNRDGSRGEGVVSIEVKLTGLIHARFQRLERPLKCSGELPRQDVPGTVIGIPVTQSEGREFLSIINMPKLGVCQTQQRWYSV</sequence>
<dbReference type="Gene3D" id="2.60.40.150">
    <property type="entry name" value="C2 domain"/>
    <property type="match status" value="1"/>
</dbReference>
<name>A0AAD8LY76_9APIA</name>
<reference evidence="2" key="2">
    <citation type="submission" date="2023-05" db="EMBL/GenBank/DDBJ databases">
        <authorList>
            <person name="Schelkunov M.I."/>
        </authorList>
    </citation>
    <scope>NUCLEOTIDE SEQUENCE</scope>
    <source>
        <strain evidence="2">Hsosn_3</strain>
        <tissue evidence="2">Leaf</tissue>
    </source>
</reference>
<evidence type="ECO:0000259" key="1">
    <source>
        <dbReference type="PROSITE" id="PS50004"/>
    </source>
</evidence>
<dbReference type="EMBL" id="JAUIZM010000014">
    <property type="protein sequence ID" value="KAK1352877.1"/>
    <property type="molecule type" value="Genomic_DNA"/>
</dbReference>
<dbReference type="AlphaFoldDB" id="A0AAD8LY76"/>
<reference evidence="2" key="1">
    <citation type="submission" date="2023-02" db="EMBL/GenBank/DDBJ databases">
        <title>Genome of toxic invasive species Heracleum sosnowskyi carries increased number of genes despite the absence of recent whole-genome duplications.</title>
        <authorList>
            <person name="Schelkunov M."/>
            <person name="Shtratnikova V."/>
            <person name="Makarenko M."/>
            <person name="Klepikova A."/>
            <person name="Omelchenko D."/>
            <person name="Novikova G."/>
            <person name="Obukhova E."/>
            <person name="Bogdanov V."/>
            <person name="Penin A."/>
            <person name="Logacheva M."/>
        </authorList>
    </citation>
    <scope>NUCLEOTIDE SEQUENCE</scope>
    <source>
        <strain evidence="2">Hsosn_3</strain>
        <tissue evidence="2">Leaf</tissue>
    </source>
</reference>
<organism evidence="2 3">
    <name type="scientific">Heracleum sosnowskyi</name>
    <dbReference type="NCBI Taxonomy" id="360622"/>
    <lineage>
        <taxon>Eukaryota</taxon>
        <taxon>Viridiplantae</taxon>
        <taxon>Streptophyta</taxon>
        <taxon>Embryophyta</taxon>
        <taxon>Tracheophyta</taxon>
        <taxon>Spermatophyta</taxon>
        <taxon>Magnoliopsida</taxon>
        <taxon>eudicotyledons</taxon>
        <taxon>Gunneridae</taxon>
        <taxon>Pentapetalae</taxon>
        <taxon>asterids</taxon>
        <taxon>campanulids</taxon>
        <taxon>Apiales</taxon>
        <taxon>Apiaceae</taxon>
        <taxon>Apioideae</taxon>
        <taxon>apioid superclade</taxon>
        <taxon>Tordylieae</taxon>
        <taxon>Tordyliinae</taxon>
        <taxon>Heracleum</taxon>
    </lineage>
</organism>
<proteinExistence type="predicted"/>
<protein>
    <submittedName>
        <fullName evidence="2">BON1-associated protein 2-like</fullName>
    </submittedName>
</protein>
<feature type="domain" description="C2" evidence="1">
    <location>
        <begin position="1"/>
        <end position="116"/>
    </location>
</feature>
<accession>A0AAD8LY76</accession>
<dbReference type="PANTHER" id="PTHR32246:SF66">
    <property type="entry name" value="C2 DOMAIN-CONTAINING PROTEIN"/>
    <property type="match status" value="1"/>
</dbReference>
<dbReference type="SUPFAM" id="SSF49562">
    <property type="entry name" value="C2 domain (Calcium/lipid-binding domain, CaLB)"/>
    <property type="match status" value="1"/>
</dbReference>
<evidence type="ECO:0000313" key="2">
    <source>
        <dbReference type="EMBL" id="KAK1352877.1"/>
    </source>
</evidence>
<comment type="caution">
    <text evidence="2">The sequence shown here is derived from an EMBL/GenBank/DDBJ whole genome shotgun (WGS) entry which is preliminary data.</text>
</comment>
<dbReference type="Pfam" id="PF00168">
    <property type="entry name" value="C2"/>
    <property type="match status" value="1"/>
</dbReference>
<dbReference type="InterPro" id="IPR044750">
    <property type="entry name" value="C2_SRC2/BAP"/>
</dbReference>
<gene>
    <name evidence="2" type="ORF">POM88_052715</name>
</gene>